<dbReference type="AlphaFoldDB" id="A0A0H2SFE5"/>
<feature type="region of interest" description="Disordered" evidence="1">
    <location>
        <begin position="193"/>
        <end position="214"/>
    </location>
</feature>
<organism evidence="2 3">
    <name type="scientific">Schizopora paradoxa</name>
    <dbReference type="NCBI Taxonomy" id="27342"/>
    <lineage>
        <taxon>Eukaryota</taxon>
        <taxon>Fungi</taxon>
        <taxon>Dikarya</taxon>
        <taxon>Basidiomycota</taxon>
        <taxon>Agaricomycotina</taxon>
        <taxon>Agaricomycetes</taxon>
        <taxon>Hymenochaetales</taxon>
        <taxon>Schizoporaceae</taxon>
        <taxon>Schizopora</taxon>
    </lineage>
</organism>
<evidence type="ECO:0000313" key="3">
    <source>
        <dbReference type="Proteomes" id="UP000053477"/>
    </source>
</evidence>
<dbReference type="EMBL" id="KQ085924">
    <property type="protein sequence ID" value="KLO15811.1"/>
    <property type="molecule type" value="Genomic_DNA"/>
</dbReference>
<dbReference type="InParanoid" id="A0A0H2SFE5"/>
<keyword evidence="3" id="KW-1185">Reference proteome</keyword>
<feature type="compositionally biased region" description="Low complexity" evidence="1">
    <location>
        <begin position="193"/>
        <end position="206"/>
    </location>
</feature>
<sequence length="214" mass="22333">MSINSMYSSANSGNMMNASSSSSLMHNGAFGVPGLGSMNNNNGIPGGTGASFARGTDPNSPEMFKQNVKVALQYVELIERLAKSASTGIEYAFREQPLAPGQQPSSNPIQAAEDITSLRDCLDAFADFLAQTGVGALPLPSPSTATIVSPTTGAVDEEKLMKMTTARIEKLYAMQRQIQENNGVAANLLVAAGSSAESSSSGLTGLPPRESLRR</sequence>
<dbReference type="OrthoDB" id="3203574at2759"/>
<name>A0A0H2SFE5_9AGAM</name>
<reference evidence="2 3" key="1">
    <citation type="submission" date="2015-04" db="EMBL/GenBank/DDBJ databases">
        <title>Complete genome sequence of Schizopora paradoxa KUC8140, a cosmopolitan wood degrader in East Asia.</title>
        <authorList>
            <consortium name="DOE Joint Genome Institute"/>
            <person name="Min B."/>
            <person name="Park H."/>
            <person name="Jang Y."/>
            <person name="Kim J.-J."/>
            <person name="Kim K.H."/>
            <person name="Pangilinan J."/>
            <person name="Lipzen A."/>
            <person name="Riley R."/>
            <person name="Grigoriev I.V."/>
            <person name="Spatafora J.W."/>
            <person name="Choi I.-G."/>
        </authorList>
    </citation>
    <scope>NUCLEOTIDE SEQUENCE [LARGE SCALE GENOMIC DNA]</scope>
    <source>
        <strain evidence="2 3">KUC8140</strain>
    </source>
</reference>
<proteinExistence type="predicted"/>
<evidence type="ECO:0000313" key="2">
    <source>
        <dbReference type="EMBL" id="KLO15811.1"/>
    </source>
</evidence>
<evidence type="ECO:0000256" key="1">
    <source>
        <dbReference type="SAM" id="MobiDB-lite"/>
    </source>
</evidence>
<dbReference type="Proteomes" id="UP000053477">
    <property type="component" value="Unassembled WGS sequence"/>
</dbReference>
<accession>A0A0H2SFE5</accession>
<protein>
    <submittedName>
        <fullName evidence="2">Uncharacterized protein</fullName>
    </submittedName>
</protein>
<gene>
    <name evidence="2" type="ORF">SCHPADRAFT_938400</name>
</gene>